<evidence type="ECO:0000313" key="2">
    <source>
        <dbReference type="EMBL" id="PTB90730.1"/>
    </source>
</evidence>
<gene>
    <name evidence="2" type="ORF">C9994_16895</name>
</gene>
<dbReference type="Proteomes" id="UP000240608">
    <property type="component" value="Unassembled WGS sequence"/>
</dbReference>
<sequence length="93" mass="9508">TTPPGPLGACLLGPAPCGPEREASLHHGGWGGRGAEPSSREDWPRGPPSWACADLACPAVVSGRGSLGLGSDCQGKQWGWSGGGEGDMRWEEV</sequence>
<protein>
    <submittedName>
        <fullName evidence="2">Uncharacterized protein</fullName>
    </submittedName>
</protein>
<feature type="non-terminal residue" evidence="2">
    <location>
        <position position="1"/>
    </location>
</feature>
<dbReference type="EMBL" id="PYVU01000583">
    <property type="protein sequence ID" value="PTB90730.1"/>
    <property type="molecule type" value="Genomic_DNA"/>
</dbReference>
<organism evidence="2 3">
    <name type="scientific">Marivirga lumbricoides</name>
    <dbReference type="NCBI Taxonomy" id="1046115"/>
    <lineage>
        <taxon>Bacteria</taxon>
        <taxon>Pseudomonadati</taxon>
        <taxon>Bacteroidota</taxon>
        <taxon>Cytophagia</taxon>
        <taxon>Cytophagales</taxon>
        <taxon>Marivirgaceae</taxon>
        <taxon>Marivirga</taxon>
    </lineage>
</organism>
<feature type="region of interest" description="Disordered" evidence="1">
    <location>
        <begin position="72"/>
        <end position="93"/>
    </location>
</feature>
<evidence type="ECO:0000256" key="1">
    <source>
        <dbReference type="SAM" id="MobiDB-lite"/>
    </source>
</evidence>
<dbReference type="AlphaFoldDB" id="A0A2T4DAB6"/>
<reference evidence="2 3" key="1">
    <citation type="submission" date="2018-03" db="EMBL/GenBank/DDBJ databases">
        <title>Cross-interface Injection: A General Nanoliter Liquid Handling Method Applied to Single Cells Genome Amplification Automated Nanoliter Liquid Handling Applied to Single Cell Multiple Displacement Amplification.</title>
        <authorList>
            <person name="Yun J."/>
            <person name="Xu P."/>
            <person name="Xu J."/>
            <person name="Dai X."/>
            <person name="Wang Y."/>
            <person name="Zheng X."/>
            <person name="Cao C."/>
            <person name="Yi Q."/>
            <person name="Zhu Y."/>
            <person name="Wang L."/>
            <person name="Dong Z."/>
            <person name="Huang Y."/>
            <person name="Huang L."/>
            <person name="Du W."/>
        </authorList>
    </citation>
    <scope>NUCLEOTIDE SEQUENCE [LARGE SCALE GENOMIC DNA]</scope>
    <source>
        <strain evidence="2 3">Z-D1-2</strain>
    </source>
</reference>
<name>A0A2T4DAB6_9BACT</name>
<accession>A0A2T4DAB6</accession>
<evidence type="ECO:0000313" key="3">
    <source>
        <dbReference type="Proteomes" id="UP000240608"/>
    </source>
</evidence>
<comment type="caution">
    <text evidence="2">The sequence shown here is derived from an EMBL/GenBank/DDBJ whole genome shotgun (WGS) entry which is preliminary data.</text>
</comment>
<proteinExistence type="predicted"/>
<feature type="region of interest" description="Disordered" evidence="1">
    <location>
        <begin position="21"/>
        <end position="46"/>
    </location>
</feature>